<evidence type="ECO:0000256" key="1">
    <source>
        <dbReference type="ARBA" id="ARBA00004305"/>
    </source>
</evidence>
<organism evidence="7 8">
    <name type="scientific">Seiridium unicorne</name>
    <dbReference type="NCBI Taxonomy" id="138068"/>
    <lineage>
        <taxon>Eukaryota</taxon>
        <taxon>Fungi</taxon>
        <taxon>Dikarya</taxon>
        <taxon>Ascomycota</taxon>
        <taxon>Pezizomycotina</taxon>
        <taxon>Sordariomycetes</taxon>
        <taxon>Xylariomycetidae</taxon>
        <taxon>Amphisphaeriales</taxon>
        <taxon>Sporocadaceae</taxon>
        <taxon>Seiridium</taxon>
    </lineage>
</organism>
<comment type="similarity">
    <text evidence="4">Belongs to the GcvT family. CAF17/IBA57 subfamily.</text>
</comment>
<evidence type="ECO:0000259" key="6">
    <source>
        <dbReference type="Pfam" id="PF25455"/>
    </source>
</evidence>
<dbReference type="EMBL" id="JARVKF010000003">
    <property type="protein sequence ID" value="KAK9426204.1"/>
    <property type="molecule type" value="Genomic_DNA"/>
</dbReference>
<proteinExistence type="inferred from homology"/>
<keyword evidence="8" id="KW-1185">Reference proteome</keyword>
<reference evidence="7 8" key="1">
    <citation type="journal article" date="2024" name="J. Plant Pathol.">
        <title>Sequence and assembly of the genome of Seiridium unicorne, isolate CBS 538.82, causal agent of cypress canker disease.</title>
        <authorList>
            <person name="Scali E."/>
            <person name="Rocca G.D."/>
            <person name="Danti R."/>
            <person name="Garbelotto M."/>
            <person name="Barberini S."/>
            <person name="Baroncelli R."/>
            <person name="Emiliani G."/>
        </authorList>
    </citation>
    <scope>NUCLEOTIDE SEQUENCE [LARGE SCALE GENOMIC DNA]</scope>
    <source>
        <strain evidence="7 8">BM-138-508</strain>
    </source>
</reference>
<dbReference type="SUPFAM" id="SSF103025">
    <property type="entry name" value="Folate-binding domain"/>
    <property type="match status" value="1"/>
</dbReference>
<dbReference type="Pfam" id="PF25455">
    <property type="entry name" value="Beta-barrel_CAF17_C"/>
    <property type="match status" value="1"/>
</dbReference>
<protein>
    <recommendedName>
        <fullName evidence="5">Iron-sulfur cluster assembly factor IBA57 homolog, mitochondrial</fullName>
    </recommendedName>
</protein>
<dbReference type="NCBIfam" id="TIGR03317">
    <property type="entry name" value="ygfZ_signature"/>
    <property type="match status" value="1"/>
</dbReference>
<evidence type="ECO:0000313" key="7">
    <source>
        <dbReference type="EMBL" id="KAK9426204.1"/>
    </source>
</evidence>
<dbReference type="InterPro" id="IPR045179">
    <property type="entry name" value="YgfZ/GcvT"/>
</dbReference>
<keyword evidence="2" id="KW-0809">Transit peptide</keyword>
<dbReference type="InterPro" id="IPR057460">
    <property type="entry name" value="CAF17_C"/>
</dbReference>
<dbReference type="InterPro" id="IPR017703">
    <property type="entry name" value="YgfZ/GCV_T_CS"/>
</dbReference>
<evidence type="ECO:0000256" key="2">
    <source>
        <dbReference type="ARBA" id="ARBA00022946"/>
    </source>
</evidence>
<gene>
    <name evidence="7" type="ORF">SUNI508_12475</name>
</gene>
<evidence type="ECO:0000256" key="5">
    <source>
        <dbReference type="ARBA" id="ARBA00093637"/>
    </source>
</evidence>
<sequence length="421" mass="47000">MKAFLPLVFPIRAVASRRVRASLSCNSTLTERRTVTTQAPGRGNPGPPPTIGYAPLPNRKLIAIAGVDAPKFLQGLITASIYKPGAPSPEEVRSEGFYTAFLTAQGRVLHDVFIHPNPQFHGITDIQSKGVLPEQSFLVEVGDSHVEALFALIRRYKLRSSFVHRKVEQEDCFVYSYWNESFSDPTGVPEHLSKYGKGAYITRDSRAPDLGWRVITNNKRELKVDAEKCPRRVYTVRRFLRGVAEGPGEIIPDKTLPLDANIDLMGGIDFRKGCYVGQELTIRTKHRGVVRKRILPCMVYGEDEPMPQELVYRATPENELGAASVPSKTDIVMVGSTRKRQTGNWIGGIGNVGLAMCRLQPMTNIELPGESADAPFDTSSEFMFKWEGREGKHLKVKPFVPDWMRQKLAQNTSHSQPTQPQ</sequence>
<name>A0ABR2VH82_9PEZI</name>
<dbReference type="InterPro" id="IPR027266">
    <property type="entry name" value="TrmE/GcvT-like"/>
</dbReference>
<keyword evidence="3" id="KW-0496">Mitochondrion</keyword>
<accession>A0ABR2VH82</accession>
<evidence type="ECO:0000256" key="4">
    <source>
        <dbReference type="ARBA" id="ARBA00093447"/>
    </source>
</evidence>
<dbReference type="Proteomes" id="UP001408356">
    <property type="component" value="Unassembled WGS sequence"/>
</dbReference>
<evidence type="ECO:0000256" key="3">
    <source>
        <dbReference type="ARBA" id="ARBA00023128"/>
    </source>
</evidence>
<dbReference type="PANTHER" id="PTHR22602">
    <property type="entry name" value="TRANSFERASE CAF17, MITOCHONDRIAL-RELATED"/>
    <property type="match status" value="1"/>
</dbReference>
<comment type="caution">
    <text evidence="7">The sequence shown here is derived from an EMBL/GenBank/DDBJ whole genome shotgun (WGS) entry which is preliminary data.</text>
</comment>
<dbReference type="Gene3D" id="3.30.70.1400">
    <property type="entry name" value="Aminomethyltransferase beta-barrel domains"/>
    <property type="match status" value="1"/>
</dbReference>
<feature type="domain" description="CAF17 C-terminal" evidence="6">
    <location>
        <begin position="291"/>
        <end position="405"/>
    </location>
</feature>
<comment type="subcellular location">
    <subcellularLocation>
        <location evidence="1">Mitochondrion matrix</location>
    </subcellularLocation>
</comment>
<evidence type="ECO:0000313" key="8">
    <source>
        <dbReference type="Proteomes" id="UP001408356"/>
    </source>
</evidence>
<dbReference type="Gene3D" id="3.30.1360.120">
    <property type="entry name" value="Probable tRNA modification gtpase trme, domain 1"/>
    <property type="match status" value="1"/>
</dbReference>
<dbReference type="PANTHER" id="PTHR22602:SF0">
    <property type="entry name" value="TRANSFERASE CAF17, MITOCHONDRIAL-RELATED"/>
    <property type="match status" value="1"/>
</dbReference>